<keyword evidence="5" id="KW-1185">Reference proteome</keyword>
<sequence>MVTLRLSLQEESNQVLFTGNSYVKEVILNRPMNLNVLTYEMVSLINGVVMGAGAGISIHGSFRVVTEKAVFAMPEVAIGLFPDVGASYFLSRLPGYFGEYLGLTGTRLDGAEMVVCGLATHFVPSMNLNSMENALKTVTSSDISAIATLIDQFTEIAHLKEHSPLRRLETINKCFSNGTVEEIILSLENEARNNATEKWITNALSSMRSASPTSLKLCLRLIREGRVQNIKQCLNREYNIAGHSIRRTVNSDFYEWEPSMVEQVSQEMIDQCFSDVDDDNWQSLVLPSRSNLRISKL</sequence>
<dbReference type="PANTHER" id="PTHR43176">
    <property type="entry name" value="3-HYDROXYISOBUTYRYL-COA HYDROLASE-RELATED"/>
    <property type="match status" value="1"/>
</dbReference>
<dbReference type="Proteomes" id="UP000634136">
    <property type="component" value="Unassembled WGS sequence"/>
</dbReference>
<dbReference type="InterPro" id="IPR029045">
    <property type="entry name" value="ClpP/crotonase-like_dom_sf"/>
</dbReference>
<dbReference type="Pfam" id="PF16113">
    <property type="entry name" value="ECH_2"/>
    <property type="match status" value="1"/>
</dbReference>
<dbReference type="PANTHER" id="PTHR43176:SF6">
    <property type="entry name" value="3-HYDROXYISOBUTYRYL-COA HYDROLASE"/>
    <property type="match status" value="1"/>
</dbReference>
<organism evidence="4 5">
    <name type="scientific">Senna tora</name>
    <dbReference type="NCBI Taxonomy" id="362788"/>
    <lineage>
        <taxon>Eukaryota</taxon>
        <taxon>Viridiplantae</taxon>
        <taxon>Streptophyta</taxon>
        <taxon>Embryophyta</taxon>
        <taxon>Tracheophyta</taxon>
        <taxon>Spermatophyta</taxon>
        <taxon>Magnoliopsida</taxon>
        <taxon>eudicotyledons</taxon>
        <taxon>Gunneridae</taxon>
        <taxon>Pentapetalae</taxon>
        <taxon>rosids</taxon>
        <taxon>fabids</taxon>
        <taxon>Fabales</taxon>
        <taxon>Fabaceae</taxon>
        <taxon>Caesalpinioideae</taxon>
        <taxon>Cassia clade</taxon>
        <taxon>Senna</taxon>
    </lineage>
</organism>
<dbReference type="EMBL" id="JAAIUW010000001">
    <property type="protein sequence ID" value="KAF7845107.1"/>
    <property type="molecule type" value="Genomic_DNA"/>
</dbReference>
<comment type="function">
    <text evidence="2">Hydrolyzes 3-hydroxyisobutyryl-CoA (HIBYL-CoA), a saline catabolite. Has high activity toward isobutyryl-CoA. Could be an isobutyryl-CoA dehydrogenase that functions in valine catabolism.</text>
</comment>
<dbReference type="InterPro" id="IPR032259">
    <property type="entry name" value="HIBYL-CoA-H"/>
</dbReference>
<accession>A0A834XJX3</accession>
<gene>
    <name evidence="4" type="ORF">G2W53_002012</name>
</gene>
<evidence type="ECO:0000313" key="5">
    <source>
        <dbReference type="Proteomes" id="UP000634136"/>
    </source>
</evidence>
<keyword evidence="1 2" id="KW-0378">Hydrolase</keyword>
<dbReference type="GO" id="GO:0006574">
    <property type="term" value="P:L-valine catabolic process"/>
    <property type="evidence" value="ECO:0007669"/>
    <property type="project" value="UniProtKB-UniRule"/>
</dbReference>
<comment type="similarity">
    <text evidence="2">Belongs to the enoyl-CoA hydratase/isomerase family.</text>
</comment>
<comment type="catalytic activity">
    <reaction evidence="2">
        <text>3-hydroxy-2-methylpropanoyl-CoA + H2O = 3-hydroxy-2-methylpropanoate + CoA + H(+)</text>
        <dbReference type="Rhea" id="RHEA:20888"/>
        <dbReference type="ChEBI" id="CHEBI:11805"/>
        <dbReference type="ChEBI" id="CHEBI:15377"/>
        <dbReference type="ChEBI" id="CHEBI:15378"/>
        <dbReference type="ChEBI" id="CHEBI:57287"/>
        <dbReference type="ChEBI" id="CHEBI:57340"/>
        <dbReference type="EC" id="3.1.2.4"/>
    </reaction>
</comment>
<feature type="domain" description="Enoyl-CoA hydratase/isomerase" evidence="3">
    <location>
        <begin position="41"/>
        <end position="271"/>
    </location>
</feature>
<reference evidence="4" key="1">
    <citation type="submission" date="2020-09" db="EMBL/GenBank/DDBJ databases">
        <title>Genome-Enabled Discovery of Anthraquinone Biosynthesis in Senna tora.</title>
        <authorList>
            <person name="Kang S.-H."/>
            <person name="Pandey R.P."/>
            <person name="Lee C.-M."/>
            <person name="Sim J.-S."/>
            <person name="Jeong J.-T."/>
            <person name="Choi B.-S."/>
            <person name="Jung M."/>
            <person name="Ginzburg D."/>
            <person name="Zhao K."/>
            <person name="Won S.Y."/>
            <person name="Oh T.-J."/>
            <person name="Yu Y."/>
            <person name="Kim N.-H."/>
            <person name="Lee O.R."/>
            <person name="Lee T.-H."/>
            <person name="Bashyal P."/>
            <person name="Kim T.-S."/>
            <person name="Lee W.-H."/>
            <person name="Kawkins C."/>
            <person name="Kim C.-K."/>
            <person name="Kim J.S."/>
            <person name="Ahn B.O."/>
            <person name="Rhee S.Y."/>
            <person name="Sohng J.K."/>
        </authorList>
    </citation>
    <scope>NUCLEOTIDE SEQUENCE</scope>
    <source>
        <tissue evidence="4">Leaf</tissue>
    </source>
</reference>
<evidence type="ECO:0000313" key="4">
    <source>
        <dbReference type="EMBL" id="KAF7845107.1"/>
    </source>
</evidence>
<dbReference type="SUPFAM" id="SSF52096">
    <property type="entry name" value="ClpP/crotonase"/>
    <property type="match status" value="1"/>
</dbReference>
<evidence type="ECO:0000259" key="3">
    <source>
        <dbReference type="Pfam" id="PF16113"/>
    </source>
</evidence>
<dbReference type="InterPro" id="IPR045004">
    <property type="entry name" value="ECH_dom"/>
</dbReference>
<comment type="pathway">
    <text evidence="2">Amino-acid degradation; L-valine degradation.</text>
</comment>
<name>A0A834XJX3_9FABA</name>
<dbReference type="Gene3D" id="3.90.226.10">
    <property type="entry name" value="2-enoyl-CoA Hydratase, Chain A, domain 1"/>
    <property type="match status" value="1"/>
</dbReference>
<dbReference type="AlphaFoldDB" id="A0A834XJX3"/>
<protein>
    <recommendedName>
        <fullName evidence="2">3-hydroxyisobutyryl-CoA hydrolase</fullName>
        <shortName evidence="2">HIB-CoA hydrolase</shortName>
        <shortName evidence="2">HIBYL-CoA-H</shortName>
        <ecNumber evidence="2">3.1.2.4</ecNumber>
    </recommendedName>
    <alternativeName>
        <fullName evidence="2">3-hydroxyisobutyryl-coenzyme A hydrolase</fullName>
    </alternativeName>
</protein>
<dbReference type="EC" id="3.1.2.4" evidence="2"/>
<proteinExistence type="inferred from homology"/>
<comment type="caution">
    <text evidence="4">The sequence shown here is derived from an EMBL/GenBank/DDBJ whole genome shotgun (WGS) entry which is preliminary data.</text>
</comment>
<dbReference type="CDD" id="cd06558">
    <property type="entry name" value="crotonase-like"/>
    <property type="match status" value="1"/>
</dbReference>
<evidence type="ECO:0000256" key="2">
    <source>
        <dbReference type="RuleBase" id="RU369070"/>
    </source>
</evidence>
<evidence type="ECO:0000256" key="1">
    <source>
        <dbReference type="ARBA" id="ARBA00022801"/>
    </source>
</evidence>
<dbReference type="GO" id="GO:0003860">
    <property type="term" value="F:3-hydroxyisobutyryl-CoA hydrolase activity"/>
    <property type="evidence" value="ECO:0007669"/>
    <property type="project" value="UniProtKB-UniRule"/>
</dbReference>
<dbReference type="OrthoDB" id="1394550at2759"/>